<dbReference type="InterPro" id="IPR017850">
    <property type="entry name" value="Alkaline_phosphatase_core_sf"/>
</dbReference>
<evidence type="ECO:0000313" key="10">
    <source>
        <dbReference type="RefSeq" id="XP_015180494.1"/>
    </source>
</evidence>
<feature type="chain" id="PRO_5045310513" evidence="7">
    <location>
        <begin position="18"/>
        <end position="577"/>
    </location>
</feature>
<comment type="similarity">
    <text evidence="2">Belongs to the sulfatase family.</text>
</comment>
<evidence type="ECO:0000256" key="1">
    <source>
        <dbReference type="ARBA" id="ARBA00001913"/>
    </source>
</evidence>
<dbReference type="SUPFAM" id="SSF53649">
    <property type="entry name" value="Alkaline phosphatase-like"/>
    <property type="match status" value="1"/>
</dbReference>
<protein>
    <submittedName>
        <fullName evidence="10">Iduronate 2-sulfatase isoform X1</fullName>
    </submittedName>
</protein>
<evidence type="ECO:0000256" key="7">
    <source>
        <dbReference type="SAM" id="SignalP"/>
    </source>
</evidence>
<keyword evidence="4 7" id="KW-0732">Signal</keyword>
<keyword evidence="6" id="KW-0106">Calcium</keyword>
<dbReference type="Gene3D" id="3.40.720.10">
    <property type="entry name" value="Alkaline Phosphatase, subunit A"/>
    <property type="match status" value="1"/>
</dbReference>
<keyword evidence="9" id="KW-1185">Reference proteome</keyword>
<organism evidence="9 10">
    <name type="scientific">Polistes dominula</name>
    <name type="common">European paper wasp</name>
    <name type="synonym">Vespa dominula</name>
    <dbReference type="NCBI Taxonomy" id="743375"/>
    <lineage>
        <taxon>Eukaryota</taxon>
        <taxon>Metazoa</taxon>
        <taxon>Ecdysozoa</taxon>
        <taxon>Arthropoda</taxon>
        <taxon>Hexapoda</taxon>
        <taxon>Insecta</taxon>
        <taxon>Pterygota</taxon>
        <taxon>Neoptera</taxon>
        <taxon>Endopterygota</taxon>
        <taxon>Hymenoptera</taxon>
        <taxon>Apocrita</taxon>
        <taxon>Aculeata</taxon>
        <taxon>Vespoidea</taxon>
        <taxon>Vespidae</taxon>
        <taxon>Polistinae</taxon>
        <taxon>Polistini</taxon>
        <taxon>Polistes</taxon>
    </lineage>
</organism>
<accession>A0ABM1IJV7</accession>
<dbReference type="GeneID" id="107068527"/>
<dbReference type="PANTHER" id="PTHR45953">
    <property type="entry name" value="IDURONATE 2-SULFATASE"/>
    <property type="match status" value="1"/>
</dbReference>
<evidence type="ECO:0000313" key="9">
    <source>
        <dbReference type="Proteomes" id="UP000694924"/>
    </source>
</evidence>
<sequence length="577" mass="67092">MLFYLFWLITLSCSSVAKPNFLLIIVDDLRTTLGCYGDHNSHTPNIDRLAKQGIIFSQTYAQVQALCAPSRNSILTSRRPDTLQLYDFYNYWRNTVGNFTTLPEHLKNNGYNTMSIGKIFHPGISSNYSDDSPYSWSEKPFHPYTNRYKNAPVCKITKNSLPAENLVCPVDIKFMPNQTLPDIEILKKAKRYLNIHKNDAKPFFLAVGFQKPHIPLKYPKKYLKYHPLEKFDVPKPYAWPNNTDSVSYNPWIDLRKRKDVQKLRLKFPWEKIPENFAKLIIQSYYGAVSYIDDIIGKLIYQLHISKILQKTVIILTSDHGWSLGEHAEWGKYSNFDVSVHVPLIISIPYMTFKKTKEHLTENDVNTAGKFIFPYEGYTQTNLKNSLTKEKGDTFLQYKNIYTKTDAIVELVDIFPTIAELARIPIPICSNIENRYNNNKKESSVCTEGVSLLPLIRAVLDNKIISWKKAAFSQYPRPGIEPTLHPNSDEPCLKEITIMGYSLKSREYRYTAWIPFIFKNKTVDWNIIISEELYNHNDDSAEYFNLATAPNFVRTKIELRTLLKNGWRKALPDYYYRQ</sequence>
<evidence type="ECO:0000256" key="3">
    <source>
        <dbReference type="ARBA" id="ARBA00022723"/>
    </source>
</evidence>
<evidence type="ECO:0000256" key="2">
    <source>
        <dbReference type="ARBA" id="ARBA00008779"/>
    </source>
</evidence>
<reference evidence="10" key="1">
    <citation type="submission" date="2025-08" db="UniProtKB">
        <authorList>
            <consortium name="RefSeq"/>
        </authorList>
    </citation>
    <scope>IDENTIFICATION</scope>
    <source>
        <tissue evidence="10">Whole body</tissue>
    </source>
</reference>
<dbReference type="Pfam" id="PF00884">
    <property type="entry name" value="Sulfatase"/>
    <property type="match status" value="1"/>
</dbReference>
<evidence type="ECO:0000259" key="8">
    <source>
        <dbReference type="Pfam" id="PF00884"/>
    </source>
</evidence>
<keyword evidence="3" id="KW-0479">Metal-binding</keyword>
<dbReference type="PROSITE" id="PS00149">
    <property type="entry name" value="SULFATASE_2"/>
    <property type="match status" value="1"/>
</dbReference>
<dbReference type="InterPro" id="IPR024607">
    <property type="entry name" value="Sulfatase_CS"/>
</dbReference>
<dbReference type="PANTHER" id="PTHR45953:SF1">
    <property type="entry name" value="IDURONATE 2-SULFATASE"/>
    <property type="match status" value="1"/>
</dbReference>
<dbReference type="Proteomes" id="UP000694924">
    <property type="component" value="Unplaced"/>
</dbReference>
<feature type="signal peptide" evidence="7">
    <location>
        <begin position="1"/>
        <end position="17"/>
    </location>
</feature>
<dbReference type="InterPro" id="IPR000917">
    <property type="entry name" value="Sulfatase_N"/>
</dbReference>
<comment type="cofactor">
    <cofactor evidence="1">
        <name>Ca(2+)</name>
        <dbReference type="ChEBI" id="CHEBI:29108"/>
    </cofactor>
</comment>
<proteinExistence type="inferred from homology"/>
<gene>
    <name evidence="10" type="primary">LOC107068527</name>
</gene>
<dbReference type="CDD" id="cd16030">
    <property type="entry name" value="iduronate-2-sulfatase"/>
    <property type="match status" value="1"/>
</dbReference>
<keyword evidence="5" id="KW-0378">Hydrolase</keyword>
<evidence type="ECO:0000256" key="6">
    <source>
        <dbReference type="ARBA" id="ARBA00022837"/>
    </source>
</evidence>
<name>A0ABM1IJV7_POLDO</name>
<evidence type="ECO:0000256" key="5">
    <source>
        <dbReference type="ARBA" id="ARBA00022801"/>
    </source>
</evidence>
<dbReference type="RefSeq" id="XP_015180494.1">
    <property type="nucleotide sequence ID" value="XM_015325008.1"/>
</dbReference>
<evidence type="ECO:0000256" key="4">
    <source>
        <dbReference type="ARBA" id="ARBA00022729"/>
    </source>
</evidence>
<dbReference type="InterPro" id="IPR035874">
    <property type="entry name" value="IDS"/>
</dbReference>
<feature type="domain" description="Sulfatase N-terminal" evidence="8">
    <location>
        <begin position="19"/>
        <end position="364"/>
    </location>
</feature>